<dbReference type="EMBL" id="JBHSBM010000029">
    <property type="protein sequence ID" value="MFC4061461.1"/>
    <property type="molecule type" value="Genomic_DNA"/>
</dbReference>
<gene>
    <name evidence="2" type="ORF">ACFOWE_24435</name>
</gene>
<evidence type="ECO:0000313" key="3">
    <source>
        <dbReference type="Proteomes" id="UP001595850"/>
    </source>
</evidence>
<organism evidence="2 3">
    <name type="scientific">Planomonospora corallina</name>
    <dbReference type="NCBI Taxonomy" id="1806052"/>
    <lineage>
        <taxon>Bacteria</taxon>
        <taxon>Bacillati</taxon>
        <taxon>Actinomycetota</taxon>
        <taxon>Actinomycetes</taxon>
        <taxon>Streptosporangiales</taxon>
        <taxon>Streptosporangiaceae</taxon>
        <taxon>Planomonospora</taxon>
    </lineage>
</organism>
<evidence type="ECO:0000313" key="2">
    <source>
        <dbReference type="EMBL" id="MFC4061461.1"/>
    </source>
</evidence>
<dbReference type="Pfam" id="PF08386">
    <property type="entry name" value="Abhydrolase_4"/>
    <property type="match status" value="1"/>
</dbReference>
<accession>A0ABV8IBB5</accession>
<dbReference type="GO" id="GO:0016787">
    <property type="term" value="F:hydrolase activity"/>
    <property type="evidence" value="ECO:0007669"/>
    <property type="project" value="UniProtKB-KW"/>
</dbReference>
<dbReference type="InterPro" id="IPR013595">
    <property type="entry name" value="Pept_S33_TAP-like_C"/>
</dbReference>
<keyword evidence="2" id="KW-0378">Hydrolase</keyword>
<dbReference type="Proteomes" id="UP001595850">
    <property type="component" value="Unassembled WGS sequence"/>
</dbReference>
<dbReference type="RefSeq" id="WP_377291669.1">
    <property type="nucleotide sequence ID" value="NZ_JBHSBM010000029.1"/>
</dbReference>
<evidence type="ECO:0000259" key="1">
    <source>
        <dbReference type="Pfam" id="PF08386"/>
    </source>
</evidence>
<keyword evidence="3" id="KW-1185">Reference proteome</keyword>
<comment type="caution">
    <text evidence="2">The sequence shown here is derived from an EMBL/GenBank/DDBJ whole genome shotgun (WGS) entry which is preliminary data.</text>
</comment>
<reference evidence="3" key="1">
    <citation type="journal article" date="2019" name="Int. J. Syst. Evol. Microbiol.">
        <title>The Global Catalogue of Microorganisms (GCM) 10K type strain sequencing project: providing services to taxonomists for standard genome sequencing and annotation.</title>
        <authorList>
            <consortium name="The Broad Institute Genomics Platform"/>
            <consortium name="The Broad Institute Genome Sequencing Center for Infectious Disease"/>
            <person name="Wu L."/>
            <person name="Ma J."/>
        </authorList>
    </citation>
    <scope>NUCLEOTIDE SEQUENCE [LARGE SCALE GENOMIC DNA]</scope>
    <source>
        <strain evidence="3">TBRC 4489</strain>
    </source>
</reference>
<sequence>MAITCADGPASRDVGTCYRDIQAHRADEPLFGPLTRAMNLPCAFWPASPAEPPTRIRNDVPALIVGASGDPKTPYPGQRARRRALSGSRMVTVRGAFRHLVSGVFASTPSACVDGAVHRYLLDGVLPAGDTTCPDVTAR</sequence>
<name>A0ABV8IBB5_9ACTN</name>
<dbReference type="InterPro" id="IPR029058">
    <property type="entry name" value="AB_hydrolase_fold"/>
</dbReference>
<dbReference type="SUPFAM" id="SSF53474">
    <property type="entry name" value="alpha/beta-Hydrolases"/>
    <property type="match status" value="1"/>
</dbReference>
<proteinExistence type="predicted"/>
<protein>
    <submittedName>
        <fullName evidence="2">Alpha/beta hydrolase</fullName>
    </submittedName>
</protein>
<feature type="domain" description="Peptidase S33 tripeptidyl aminopeptidase-like C-terminal" evidence="1">
    <location>
        <begin position="29"/>
        <end position="133"/>
    </location>
</feature>